<dbReference type="Proteomes" id="UP001142592">
    <property type="component" value="Unassembled WGS sequence"/>
</dbReference>
<reference evidence="2" key="1">
    <citation type="submission" date="2022-11" db="EMBL/GenBank/DDBJ databases">
        <authorList>
            <person name="Graham C."/>
            <person name="Newman J.D."/>
        </authorList>
    </citation>
    <scope>NUCLEOTIDE SEQUENCE</scope>
    <source>
        <strain evidence="2">DSM 19486</strain>
    </source>
</reference>
<evidence type="ECO:0000313" key="2">
    <source>
        <dbReference type="EMBL" id="MCX3267119.1"/>
    </source>
</evidence>
<dbReference type="Pfam" id="PF14344">
    <property type="entry name" value="DUF4397"/>
    <property type="match status" value="1"/>
</dbReference>
<accession>A0A9X3IBI7</accession>
<proteinExistence type="predicted"/>
<dbReference type="PROSITE" id="PS51257">
    <property type="entry name" value="PROKAR_LIPOPROTEIN"/>
    <property type="match status" value="1"/>
</dbReference>
<name>A0A9X3IBI7_9SPHI</name>
<dbReference type="EMBL" id="JAPJUH010000006">
    <property type="protein sequence ID" value="MCX3267119.1"/>
    <property type="molecule type" value="Genomic_DNA"/>
</dbReference>
<comment type="caution">
    <text evidence="2">The sequence shown here is derived from an EMBL/GenBank/DDBJ whole genome shotgun (WGS) entry which is preliminary data.</text>
</comment>
<protein>
    <submittedName>
        <fullName evidence="2">DUF4397 domain-containing protein</fullName>
    </submittedName>
</protein>
<sequence>MKNLSLFSPRSLTYTLSILLFVLITFSSCKKEETDTNLSYIRIINSAPTLATYYPFINSTSVSSSALPYGGSTAYTTYATGSTTVKFTSENNAESLFTKTINLTPGTYNSFYLINKPGELEALFITDDLTMASADRAYIRYINLAPDAPALDLAKTGETTALITNKSYKTASGFIAITPGTYTFDAKETSTGTVKAVSSSATFLAGYHYDIICGGLINPANDTERAINLATVLIK</sequence>
<keyword evidence="3" id="KW-1185">Reference proteome</keyword>
<dbReference type="AlphaFoldDB" id="A0A9X3IBI7"/>
<gene>
    <name evidence="2" type="ORF">OQZ29_20330</name>
</gene>
<evidence type="ECO:0000259" key="1">
    <source>
        <dbReference type="Pfam" id="PF14344"/>
    </source>
</evidence>
<dbReference type="RefSeq" id="WP_010600149.1">
    <property type="nucleotide sequence ID" value="NZ_JAPJUH010000006.1"/>
</dbReference>
<organism evidence="2 3">
    <name type="scientific">Pedobacter agri</name>
    <dbReference type="NCBI Taxonomy" id="454586"/>
    <lineage>
        <taxon>Bacteria</taxon>
        <taxon>Pseudomonadati</taxon>
        <taxon>Bacteroidota</taxon>
        <taxon>Sphingobacteriia</taxon>
        <taxon>Sphingobacteriales</taxon>
        <taxon>Sphingobacteriaceae</taxon>
        <taxon>Pedobacter</taxon>
    </lineage>
</organism>
<dbReference type="InterPro" id="IPR025510">
    <property type="entry name" value="DUF4397"/>
</dbReference>
<evidence type="ECO:0000313" key="3">
    <source>
        <dbReference type="Proteomes" id="UP001142592"/>
    </source>
</evidence>
<feature type="domain" description="DUF4397" evidence="1">
    <location>
        <begin position="39"/>
        <end position="153"/>
    </location>
</feature>